<comment type="caution">
    <text evidence="1">The sequence shown here is derived from an EMBL/GenBank/DDBJ whole genome shotgun (WGS) entry which is preliminary data.</text>
</comment>
<dbReference type="EMBL" id="ASGP02000008">
    <property type="protein sequence ID" value="KAH9493454.1"/>
    <property type="molecule type" value="Genomic_DNA"/>
</dbReference>
<dbReference type="AlphaFoldDB" id="A0A922KYR5"/>
<keyword evidence="2" id="KW-1185">Reference proteome</keyword>
<evidence type="ECO:0000313" key="2">
    <source>
        <dbReference type="Proteomes" id="UP000790347"/>
    </source>
</evidence>
<dbReference type="Proteomes" id="UP000790347">
    <property type="component" value="Unassembled WGS sequence"/>
</dbReference>
<name>A0A922KYR5_DERFA</name>
<reference evidence="1" key="2">
    <citation type="journal article" date="2022" name="Res Sq">
        <title>Comparative Genomics Reveals Insights into the Divergent Evolution of Astigmatic Mites and Household Pest Adaptations.</title>
        <authorList>
            <person name="Xiong Q."/>
            <person name="Wan A.T.-Y."/>
            <person name="Liu X.-Y."/>
            <person name="Fung C.S.-H."/>
            <person name="Xiao X."/>
            <person name="Malainual N."/>
            <person name="Hou J."/>
            <person name="Wang L."/>
            <person name="Wang M."/>
            <person name="Yang K."/>
            <person name="Cui Y."/>
            <person name="Leung E."/>
            <person name="Nong W."/>
            <person name="Shin S.-K."/>
            <person name="Au S."/>
            <person name="Jeong K.Y."/>
            <person name="Chew F.T."/>
            <person name="Hui J."/>
            <person name="Leung T.F."/>
            <person name="Tungtrongchitr A."/>
            <person name="Zhong N."/>
            <person name="Liu Z."/>
            <person name="Tsui S."/>
        </authorList>
    </citation>
    <scope>NUCLEOTIDE SEQUENCE</scope>
    <source>
        <strain evidence="1">Derf</strain>
        <tissue evidence="1">Whole organism</tissue>
    </source>
</reference>
<organism evidence="1 2">
    <name type="scientific">Dermatophagoides farinae</name>
    <name type="common">American house dust mite</name>
    <dbReference type="NCBI Taxonomy" id="6954"/>
    <lineage>
        <taxon>Eukaryota</taxon>
        <taxon>Metazoa</taxon>
        <taxon>Ecdysozoa</taxon>
        <taxon>Arthropoda</taxon>
        <taxon>Chelicerata</taxon>
        <taxon>Arachnida</taxon>
        <taxon>Acari</taxon>
        <taxon>Acariformes</taxon>
        <taxon>Sarcoptiformes</taxon>
        <taxon>Astigmata</taxon>
        <taxon>Psoroptidia</taxon>
        <taxon>Analgoidea</taxon>
        <taxon>Pyroglyphidae</taxon>
        <taxon>Dermatophagoidinae</taxon>
        <taxon>Dermatophagoides</taxon>
    </lineage>
</organism>
<proteinExistence type="predicted"/>
<evidence type="ECO:0000313" key="1">
    <source>
        <dbReference type="EMBL" id="KAH9493454.1"/>
    </source>
</evidence>
<reference evidence="1" key="1">
    <citation type="submission" date="2013-05" db="EMBL/GenBank/DDBJ databases">
        <authorList>
            <person name="Yim A.K.Y."/>
            <person name="Chan T.F."/>
            <person name="Ji K.M."/>
            <person name="Liu X.Y."/>
            <person name="Zhou J.W."/>
            <person name="Li R.Q."/>
            <person name="Yang K.Y."/>
            <person name="Li J."/>
            <person name="Li M."/>
            <person name="Law P.T.W."/>
            <person name="Wu Y.L."/>
            <person name="Cai Z.L."/>
            <person name="Qin H."/>
            <person name="Bao Y."/>
            <person name="Leung R.K.K."/>
            <person name="Ng P.K.S."/>
            <person name="Zou J."/>
            <person name="Zhong X.J."/>
            <person name="Ran P.X."/>
            <person name="Zhong N.S."/>
            <person name="Liu Z.G."/>
            <person name="Tsui S.K.W."/>
        </authorList>
    </citation>
    <scope>NUCLEOTIDE SEQUENCE</scope>
    <source>
        <strain evidence="1">Derf</strain>
        <tissue evidence="1">Whole organism</tissue>
    </source>
</reference>
<protein>
    <submittedName>
        <fullName evidence="1">Uncharacterized protein</fullName>
    </submittedName>
</protein>
<gene>
    <name evidence="1" type="ORF">DERF_014198</name>
</gene>
<accession>A0A922KYR5</accession>
<sequence length="59" mass="6924">MTSLQTRDYDVISSSSSSLKKHFKLFLNKHNTSIIIMYLYSTISQINTAKINVYHHYQI</sequence>